<evidence type="ECO:0000313" key="1">
    <source>
        <dbReference type="EMBL" id="MPM63254.1"/>
    </source>
</evidence>
<reference evidence="1" key="1">
    <citation type="submission" date="2019-08" db="EMBL/GenBank/DDBJ databases">
        <authorList>
            <person name="Kucharzyk K."/>
            <person name="Murdoch R.W."/>
            <person name="Higgins S."/>
            <person name="Loffler F."/>
        </authorList>
    </citation>
    <scope>NUCLEOTIDE SEQUENCE</scope>
</reference>
<organism evidence="1">
    <name type="scientific">bioreactor metagenome</name>
    <dbReference type="NCBI Taxonomy" id="1076179"/>
    <lineage>
        <taxon>unclassified sequences</taxon>
        <taxon>metagenomes</taxon>
        <taxon>ecological metagenomes</taxon>
    </lineage>
</organism>
<gene>
    <name evidence="1" type="ORF">SDC9_110134</name>
</gene>
<accession>A0A645BN87</accession>
<dbReference type="AlphaFoldDB" id="A0A645BN87"/>
<proteinExistence type="predicted"/>
<comment type="caution">
    <text evidence="1">The sequence shown here is derived from an EMBL/GenBank/DDBJ whole genome shotgun (WGS) entry which is preliminary data.</text>
</comment>
<protein>
    <submittedName>
        <fullName evidence="1">Uncharacterized protein</fullName>
    </submittedName>
</protein>
<dbReference type="EMBL" id="VSSQ01019303">
    <property type="protein sequence ID" value="MPM63254.1"/>
    <property type="molecule type" value="Genomic_DNA"/>
</dbReference>
<name>A0A645BN87_9ZZZZ</name>
<sequence>MQRHTTFTIPFATGDFCTVQTTGTHHLDTLGTEAHGVLHRALHGTTEHDALLELLGDRIGDQLGVDFRLADFFNRNMDGNAHDALKIGTQLFDILALLADDHARTSGVNGDAGVLGRTLDQDATNGGVRQFTLQVLAYLDVFLQHARKVLAVSVPARTPVLGDGQTEASRMNFLSHGSSLVTNGQINMAGRLADPIATTLGARREALQHHTFFDVDDLDLQFVDIGAVVVLGVGDSRLQHLLDDTGTLGRAKGQDIESLTNRLAAHEIRHQAAFLRREAYAPQTCTSFHVSSLLLGLLAGGVTLERTGQGEFPELVTDHILGDEHRNMLLAIVDRDRQADELGEDRRTTRPGLDRALVIGGANCFNFFQQVPVDERAFFN</sequence>